<dbReference type="Pfam" id="PF00892">
    <property type="entry name" value="EamA"/>
    <property type="match status" value="2"/>
</dbReference>
<feature type="transmembrane region" description="Helical" evidence="1">
    <location>
        <begin position="12"/>
        <end position="31"/>
    </location>
</feature>
<reference evidence="3 4" key="1">
    <citation type="submission" date="2019-03" db="EMBL/GenBank/DDBJ databases">
        <title>Genomic Encyclopedia of Type Strains, Phase IV (KMG-IV): sequencing the most valuable type-strain genomes for metagenomic binning, comparative biology and taxonomic classification.</title>
        <authorList>
            <person name="Goeker M."/>
        </authorList>
    </citation>
    <scope>NUCLEOTIDE SEQUENCE [LARGE SCALE GENOMIC DNA]</scope>
    <source>
        <strain evidence="3 4">DSM 24830</strain>
    </source>
</reference>
<feature type="transmembrane region" description="Helical" evidence="1">
    <location>
        <begin position="98"/>
        <end position="120"/>
    </location>
</feature>
<feature type="transmembrane region" description="Helical" evidence="1">
    <location>
        <begin position="268"/>
        <end position="287"/>
    </location>
</feature>
<dbReference type="AlphaFoldDB" id="A0A4R1EXN2"/>
<dbReference type="PANTHER" id="PTHR22911">
    <property type="entry name" value="ACYL-MALONYL CONDENSING ENZYME-RELATED"/>
    <property type="match status" value="1"/>
</dbReference>
<keyword evidence="4" id="KW-1185">Reference proteome</keyword>
<feature type="transmembrane region" description="Helical" evidence="1">
    <location>
        <begin position="43"/>
        <end position="61"/>
    </location>
</feature>
<feature type="domain" description="EamA" evidence="2">
    <location>
        <begin position="12"/>
        <end position="144"/>
    </location>
</feature>
<organism evidence="3 4">
    <name type="scientific">Cocleimonas flava</name>
    <dbReference type="NCBI Taxonomy" id="634765"/>
    <lineage>
        <taxon>Bacteria</taxon>
        <taxon>Pseudomonadati</taxon>
        <taxon>Pseudomonadota</taxon>
        <taxon>Gammaproteobacteria</taxon>
        <taxon>Thiotrichales</taxon>
        <taxon>Thiotrichaceae</taxon>
        <taxon>Cocleimonas</taxon>
    </lineage>
</organism>
<dbReference type="GO" id="GO:0016020">
    <property type="term" value="C:membrane"/>
    <property type="evidence" value="ECO:0007669"/>
    <property type="project" value="InterPro"/>
</dbReference>
<feature type="transmembrane region" description="Helical" evidence="1">
    <location>
        <begin position="213"/>
        <end position="233"/>
    </location>
</feature>
<gene>
    <name evidence="3" type="ORF">EV695_3473</name>
</gene>
<feature type="transmembrane region" description="Helical" evidence="1">
    <location>
        <begin position="151"/>
        <end position="170"/>
    </location>
</feature>
<dbReference type="RefSeq" id="WP_131907247.1">
    <property type="nucleotide sequence ID" value="NZ_BAAAFU010000007.1"/>
</dbReference>
<feature type="transmembrane region" description="Helical" evidence="1">
    <location>
        <begin position="245"/>
        <end position="262"/>
    </location>
</feature>
<name>A0A4R1EXN2_9GAMM</name>
<evidence type="ECO:0000313" key="4">
    <source>
        <dbReference type="Proteomes" id="UP000294887"/>
    </source>
</evidence>
<evidence type="ECO:0000256" key="1">
    <source>
        <dbReference type="SAM" id="Phobius"/>
    </source>
</evidence>
<feature type="transmembrane region" description="Helical" evidence="1">
    <location>
        <begin position="127"/>
        <end position="145"/>
    </location>
</feature>
<protein>
    <submittedName>
        <fullName evidence="3">Threonine/homoserine efflux transporter RhtA</fullName>
    </submittedName>
</protein>
<comment type="caution">
    <text evidence="3">The sequence shown here is derived from an EMBL/GenBank/DDBJ whole genome shotgun (WGS) entry which is preliminary data.</text>
</comment>
<evidence type="ECO:0000259" key="2">
    <source>
        <dbReference type="Pfam" id="PF00892"/>
    </source>
</evidence>
<keyword evidence="1" id="KW-1133">Transmembrane helix</keyword>
<dbReference type="Proteomes" id="UP000294887">
    <property type="component" value="Unassembled WGS sequence"/>
</dbReference>
<dbReference type="SUPFAM" id="SSF103481">
    <property type="entry name" value="Multidrug resistance efflux transporter EmrE"/>
    <property type="match status" value="2"/>
</dbReference>
<feature type="domain" description="EamA" evidence="2">
    <location>
        <begin position="154"/>
        <end position="283"/>
    </location>
</feature>
<keyword evidence="1" id="KW-0812">Transmembrane</keyword>
<dbReference type="Gene3D" id="1.10.3730.20">
    <property type="match status" value="1"/>
</dbReference>
<feature type="transmembrane region" description="Helical" evidence="1">
    <location>
        <begin position="73"/>
        <end position="92"/>
    </location>
</feature>
<dbReference type="OrthoDB" id="8690132at2"/>
<dbReference type="InterPro" id="IPR037185">
    <property type="entry name" value="EmrE-like"/>
</dbReference>
<accession>A0A4R1EXN2</accession>
<feature type="transmembrane region" description="Helical" evidence="1">
    <location>
        <begin position="182"/>
        <end position="201"/>
    </location>
</feature>
<dbReference type="InterPro" id="IPR000620">
    <property type="entry name" value="EamA_dom"/>
</dbReference>
<evidence type="ECO:0000313" key="3">
    <source>
        <dbReference type="EMBL" id="TCJ82741.1"/>
    </source>
</evidence>
<keyword evidence="1" id="KW-0472">Membrane</keyword>
<dbReference type="EMBL" id="SMFQ01000005">
    <property type="protein sequence ID" value="TCJ82741.1"/>
    <property type="molecule type" value="Genomic_DNA"/>
</dbReference>
<proteinExistence type="predicted"/>
<sequence>MPNANPTSDHLKGILITTLGVLILSPDALLIRLLDVETWTAVLWRGIAFAAGISILMLMMYREKTLKQFKNIGRAGLLIGLIFGVSSFFFTASIQNTSISNTLVIISTSPAFASLFSWLFLKEKVHLRTWIAMAVIFVAIILIVSKSLGSGSLLGDLFALGTSIFMAISFTLTRRRKDINMVPAMVISGLVAATGGALMLSQTTKAYALPEASIPYLIIGGIVVTIAFALITLGPRYISAPEVSLIMPLETVMGSYLGWAFLSERPSNMTLIGGFVILLTLFIHAWLSLQAEKRRVSVLSP</sequence>